<evidence type="ECO:0000256" key="1">
    <source>
        <dbReference type="SAM" id="SignalP"/>
    </source>
</evidence>
<keyword evidence="1" id="KW-0732">Signal</keyword>
<evidence type="ECO:0000313" key="3">
    <source>
        <dbReference type="Proteomes" id="UP000830326"/>
    </source>
</evidence>
<dbReference type="Gene3D" id="2.60.40.3830">
    <property type="match status" value="1"/>
</dbReference>
<gene>
    <name evidence="2" type="ORF">MUO15_06960</name>
</gene>
<organism evidence="2 3">
    <name type="scientific">Halobacillus amylolyticus</name>
    <dbReference type="NCBI Taxonomy" id="2932259"/>
    <lineage>
        <taxon>Bacteria</taxon>
        <taxon>Bacillati</taxon>
        <taxon>Bacillota</taxon>
        <taxon>Bacilli</taxon>
        <taxon>Bacillales</taxon>
        <taxon>Bacillaceae</taxon>
        <taxon>Halobacillus</taxon>
    </lineage>
</organism>
<dbReference type="Proteomes" id="UP000830326">
    <property type="component" value="Chromosome"/>
</dbReference>
<dbReference type="EMBL" id="CP095075">
    <property type="protein sequence ID" value="UOR13221.1"/>
    <property type="molecule type" value="Genomic_DNA"/>
</dbReference>
<proteinExistence type="predicted"/>
<accession>A0ABY4HEK3</accession>
<sequence>MSKSLLYLIIPFSIFLLTSCSNASTSEESPVEASYFETENYTMLGEEGKVGFILGQNEDLVANNTKKYMWHLWGNEEFENKDFEVKGINLDNSDEKTLVTSPIAGPNNGADAHIPSNMTFPSEGTWELDILVGGELFYKMTVEIL</sequence>
<keyword evidence="3" id="KW-1185">Reference proteome</keyword>
<reference evidence="2" key="1">
    <citation type="submission" date="2022-04" db="EMBL/GenBank/DDBJ databases">
        <title>Halobacillus sp. isolated from saltern.</title>
        <authorList>
            <person name="Won M."/>
            <person name="Lee C.-M."/>
            <person name="Woen H.-Y."/>
            <person name="Kwon S.-W."/>
        </authorList>
    </citation>
    <scope>NUCLEOTIDE SEQUENCE</scope>
    <source>
        <strain evidence="2">SSHM10-5</strain>
    </source>
</reference>
<feature type="signal peptide" evidence="1">
    <location>
        <begin position="1"/>
        <end position="23"/>
    </location>
</feature>
<evidence type="ECO:0000313" key="2">
    <source>
        <dbReference type="EMBL" id="UOR13221.1"/>
    </source>
</evidence>
<dbReference type="PROSITE" id="PS51257">
    <property type="entry name" value="PROKAR_LIPOPROTEIN"/>
    <property type="match status" value="1"/>
</dbReference>
<protein>
    <recommendedName>
        <fullName evidence="4">DUF4871 domain-containing protein</fullName>
    </recommendedName>
</protein>
<dbReference type="RefSeq" id="WP_245034689.1">
    <property type="nucleotide sequence ID" value="NZ_CP095075.1"/>
</dbReference>
<feature type="chain" id="PRO_5046328947" description="DUF4871 domain-containing protein" evidence="1">
    <location>
        <begin position="24"/>
        <end position="145"/>
    </location>
</feature>
<evidence type="ECO:0008006" key="4">
    <source>
        <dbReference type="Google" id="ProtNLM"/>
    </source>
</evidence>
<name>A0ABY4HEK3_9BACI</name>